<organism evidence="1 2">
    <name type="scientific">Saccharopolyspora rosea</name>
    <dbReference type="NCBI Taxonomy" id="524884"/>
    <lineage>
        <taxon>Bacteria</taxon>
        <taxon>Bacillati</taxon>
        <taxon>Actinomycetota</taxon>
        <taxon>Actinomycetes</taxon>
        <taxon>Pseudonocardiales</taxon>
        <taxon>Pseudonocardiaceae</taxon>
        <taxon>Saccharopolyspora</taxon>
    </lineage>
</organism>
<sequence length="227" mass="24918">MSEKQLERILQEQWLEDGERLKALLGGEGLSGHLGATLDGRSFLPYRPQSSVAELNVDHSQLPVPTEAIRNMRFHGDEWLHDPAVRGWVYGRSADTRAFSWADHMAAAGPEAWYVYTDRRMAVVVDSAVRTQRDEHADSVAEQQESEQSGGFGRLLGKARSAASAISGAAESVKGRAKASVVTLWECPVSEIVNSRLVPKGRTAQGYDVMVQEFHDGSVLEIRADSA</sequence>
<comment type="caution">
    <text evidence="1">The sequence shown here is derived from an EMBL/GenBank/DDBJ whole genome shotgun (WGS) entry which is preliminary data.</text>
</comment>
<evidence type="ECO:0000313" key="1">
    <source>
        <dbReference type="EMBL" id="MFD0921538.1"/>
    </source>
</evidence>
<dbReference type="RefSeq" id="WP_345601153.1">
    <property type="nucleotide sequence ID" value="NZ_BAABLT010000029.1"/>
</dbReference>
<accession>A0ABW3FV15</accession>
<keyword evidence="2" id="KW-1185">Reference proteome</keyword>
<dbReference type="EMBL" id="JBHTIW010000013">
    <property type="protein sequence ID" value="MFD0921538.1"/>
    <property type="molecule type" value="Genomic_DNA"/>
</dbReference>
<evidence type="ECO:0000313" key="2">
    <source>
        <dbReference type="Proteomes" id="UP001597018"/>
    </source>
</evidence>
<name>A0ABW3FV15_9PSEU</name>
<dbReference type="Proteomes" id="UP001597018">
    <property type="component" value="Unassembled WGS sequence"/>
</dbReference>
<protein>
    <submittedName>
        <fullName evidence="1">Uncharacterized protein</fullName>
    </submittedName>
</protein>
<gene>
    <name evidence="1" type="ORF">ACFQ16_17480</name>
</gene>
<proteinExistence type="predicted"/>
<reference evidence="2" key="1">
    <citation type="journal article" date="2019" name="Int. J. Syst. Evol. Microbiol.">
        <title>The Global Catalogue of Microorganisms (GCM) 10K type strain sequencing project: providing services to taxonomists for standard genome sequencing and annotation.</title>
        <authorList>
            <consortium name="The Broad Institute Genomics Platform"/>
            <consortium name="The Broad Institute Genome Sequencing Center for Infectious Disease"/>
            <person name="Wu L."/>
            <person name="Ma J."/>
        </authorList>
    </citation>
    <scope>NUCLEOTIDE SEQUENCE [LARGE SCALE GENOMIC DNA]</scope>
    <source>
        <strain evidence="2">CCUG 56401</strain>
    </source>
</reference>